<reference evidence="1 2" key="1">
    <citation type="submission" date="2018-11" db="EMBL/GenBank/DDBJ databases">
        <authorList>
            <consortium name="Pathogen Informatics"/>
        </authorList>
    </citation>
    <scope>NUCLEOTIDE SEQUENCE [LARGE SCALE GENOMIC DNA]</scope>
    <source>
        <strain>Denwood</strain>
        <strain evidence="2">Zambia</strain>
    </source>
</reference>
<dbReference type="AlphaFoldDB" id="A0A183NNE6"/>
<evidence type="ECO:0000313" key="1">
    <source>
        <dbReference type="EMBL" id="VDO97528.1"/>
    </source>
</evidence>
<dbReference type="Proteomes" id="UP000269396">
    <property type="component" value="Unassembled WGS sequence"/>
</dbReference>
<organism evidence="1 2">
    <name type="scientific">Schistosoma mattheei</name>
    <dbReference type="NCBI Taxonomy" id="31246"/>
    <lineage>
        <taxon>Eukaryota</taxon>
        <taxon>Metazoa</taxon>
        <taxon>Spiralia</taxon>
        <taxon>Lophotrochozoa</taxon>
        <taxon>Platyhelminthes</taxon>
        <taxon>Trematoda</taxon>
        <taxon>Digenea</taxon>
        <taxon>Strigeidida</taxon>
        <taxon>Schistosomatoidea</taxon>
        <taxon>Schistosomatidae</taxon>
        <taxon>Schistosoma</taxon>
    </lineage>
</organism>
<protein>
    <submittedName>
        <fullName evidence="1">Uncharacterized protein</fullName>
    </submittedName>
</protein>
<dbReference type="EMBL" id="UZAL01007100">
    <property type="protein sequence ID" value="VDO97528.1"/>
    <property type="molecule type" value="Genomic_DNA"/>
</dbReference>
<name>A0A183NNE6_9TREM</name>
<evidence type="ECO:0000313" key="2">
    <source>
        <dbReference type="Proteomes" id="UP000269396"/>
    </source>
</evidence>
<gene>
    <name evidence="1" type="ORF">SMTD_LOCUS3632</name>
</gene>
<proteinExistence type="predicted"/>
<sequence>MHRKADKLSLNLLSLNFQCQSNERKYIIIGHLQKCWSFSHLCTLIRSPNALREKSNIQCGYTQNSSSMLSYNYNCVYGLFRKPFITTISPTTETNVTKLMSTLNTTTSTINDME</sequence>
<accession>A0A183NNE6</accession>
<keyword evidence="2" id="KW-1185">Reference proteome</keyword>